<keyword evidence="1" id="KW-0812">Transmembrane</keyword>
<name>A0A2T3AK64_9PEZI</name>
<evidence type="ECO:0000256" key="1">
    <source>
        <dbReference type="SAM" id="Phobius"/>
    </source>
</evidence>
<organism evidence="2 3">
    <name type="scientific">Coniella lustricola</name>
    <dbReference type="NCBI Taxonomy" id="2025994"/>
    <lineage>
        <taxon>Eukaryota</taxon>
        <taxon>Fungi</taxon>
        <taxon>Dikarya</taxon>
        <taxon>Ascomycota</taxon>
        <taxon>Pezizomycotina</taxon>
        <taxon>Sordariomycetes</taxon>
        <taxon>Sordariomycetidae</taxon>
        <taxon>Diaporthales</taxon>
        <taxon>Schizoparmaceae</taxon>
        <taxon>Coniella</taxon>
    </lineage>
</organism>
<accession>A0A2T3AK64</accession>
<protein>
    <submittedName>
        <fullName evidence="2">Uncharacterized protein</fullName>
    </submittedName>
</protein>
<keyword evidence="1" id="KW-1133">Transmembrane helix</keyword>
<sequence>MLRSFSKTPKFIALYLVISTFTYKSTLCIDLFLFVASRLQRSITVQSFLGIQATCAERASYATLAISRKCFLES</sequence>
<proteinExistence type="predicted"/>
<evidence type="ECO:0000313" key="2">
    <source>
        <dbReference type="EMBL" id="PSS00989.1"/>
    </source>
</evidence>
<feature type="transmembrane region" description="Helical" evidence="1">
    <location>
        <begin position="12"/>
        <end position="36"/>
    </location>
</feature>
<dbReference type="AlphaFoldDB" id="A0A2T3AK64"/>
<reference evidence="2 3" key="1">
    <citation type="journal article" date="2018" name="Mycol. Prog.">
        <title>Coniella lustricola, a new species from submerged detritus.</title>
        <authorList>
            <person name="Raudabaugh D.B."/>
            <person name="Iturriaga T."/>
            <person name="Carver A."/>
            <person name="Mondo S."/>
            <person name="Pangilinan J."/>
            <person name="Lipzen A."/>
            <person name="He G."/>
            <person name="Amirebrahimi M."/>
            <person name="Grigoriev I.V."/>
            <person name="Miller A.N."/>
        </authorList>
    </citation>
    <scope>NUCLEOTIDE SEQUENCE [LARGE SCALE GENOMIC DNA]</scope>
    <source>
        <strain evidence="2 3">B22-T-1</strain>
    </source>
</reference>
<dbReference type="Proteomes" id="UP000241462">
    <property type="component" value="Unassembled WGS sequence"/>
</dbReference>
<dbReference type="EMBL" id="KZ678380">
    <property type="protein sequence ID" value="PSS00989.1"/>
    <property type="molecule type" value="Genomic_DNA"/>
</dbReference>
<dbReference type="InParanoid" id="A0A2T3AK64"/>
<gene>
    <name evidence="2" type="ORF">BD289DRAFT_285725</name>
</gene>
<evidence type="ECO:0000313" key="3">
    <source>
        <dbReference type="Proteomes" id="UP000241462"/>
    </source>
</evidence>
<keyword evidence="3" id="KW-1185">Reference proteome</keyword>
<keyword evidence="1" id="KW-0472">Membrane</keyword>